<evidence type="ECO:0008006" key="2">
    <source>
        <dbReference type="Google" id="ProtNLM"/>
    </source>
</evidence>
<protein>
    <recommendedName>
        <fullName evidence="2">N-acetyltransferase domain-containing protein</fullName>
    </recommendedName>
</protein>
<accession>X1C6P8</accession>
<proteinExistence type="predicted"/>
<sequence length="266" mass="31506">EHPRKSEILWLYIKDDKENKLVSSICLAPLEWQIEDTTLPVCEMEFVGTLKQYRGKGFIKILNKLYENILDQNGYILSVIRGIPYFYRTLGYEYVSSLDERITIPVSKIPNKKYKNINIRKANSNDIPFIESKYTQFHKNFYIFNRFDPECFKFKYLKDQFNSEVRSTYIFDEAGVTNNYFSFGMSYDNQNYEIISPDLSKREMITLLQFIKTRGNYNENDIISLSISEHSPLFSYIRSLGGKPVSTYGWQVKIPNLEIFFYLIKK</sequence>
<dbReference type="AlphaFoldDB" id="X1C6P8"/>
<dbReference type="SUPFAM" id="SSF55729">
    <property type="entry name" value="Acyl-CoA N-acyltransferases (Nat)"/>
    <property type="match status" value="1"/>
</dbReference>
<dbReference type="InterPro" id="IPR016181">
    <property type="entry name" value="Acyl_CoA_acyltransferase"/>
</dbReference>
<feature type="non-terminal residue" evidence="1">
    <location>
        <position position="1"/>
    </location>
</feature>
<dbReference type="Pfam" id="PF13527">
    <property type="entry name" value="Acetyltransf_9"/>
    <property type="match status" value="1"/>
</dbReference>
<comment type="caution">
    <text evidence="1">The sequence shown here is derived from an EMBL/GenBank/DDBJ whole genome shotgun (WGS) entry which is preliminary data.</text>
</comment>
<dbReference type="Gene3D" id="3.40.630.30">
    <property type="match status" value="1"/>
</dbReference>
<evidence type="ECO:0000313" key="1">
    <source>
        <dbReference type="EMBL" id="GAG92068.1"/>
    </source>
</evidence>
<dbReference type="EMBL" id="BART01023391">
    <property type="protein sequence ID" value="GAG92068.1"/>
    <property type="molecule type" value="Genomic_DNA"/>
</dbReference>
<organism evidence="1">
    <name type="scientific">marine sediment metagenome</name>
    <dbReference type="NCBI Taxonomy" id="412755"/>
    <lineage>
        <taxon>unclassified sequences</taxon>
        <taxon>metagenomes</taxon>
        <taxon>ecological metagenomes</taxon>
    </lineage>
</organism>
<reference evidence="1" key="1">
    <citation type="journal article" date="2014" name="Front. Microbiol.">
        <title>High frequency of phylogenetically diverse reductive dehalogenase-homologous genes in deep subseafloor sedimentary metagenomes.</title>
        <authorList>
            <person name="Kawai M."/>
            <person name="Futagami T."/>
            <person name="Toyoda A."/>
            <person name="Takaki Y."/>
            <person name="Nishi S."/>
            <person name="Hori S."/>
            <person name="Arai W."/>
            <person name="Tsubouchi T."/>
            <person name="Morono Y."/>
            <person name="Uchiyama I."/>
            <person name="Ito T."/>
            <person name="Fujiyama A."/>
            <person name="Inagaki F."/>
            <person name="Takami H."/>
        </authorList>
    </citation>
    <scope>NUCLEOTIDE SEQUENCE</scope>
    <source>
        <strain evidence="1">Expedition CK06-06</strain>
    </source>
</reference>
<gene>
    <name evidence="1" type="ORF">S01H4_42569</name>
</gene>
<name>X1C6P8_9ZZZZ</name>